<evidence type="ECO:0000256" key="4">
    <source>
        <dbReference type="ARBA" id="ARBA00022781"/>
    </source>
</evidence>
<gene>
    <name evidence="9" type="ORF">MMELEA_03840</name>
</gene>
<dbReference type="RefSeq" id="WP_046096823.1">
    <property type="nucleotide sequence ID" value="NZ_JZXN01000014.1"/>
</dbReference>
<evidence type="ECO:0000256" key="1">
    <source>
        <dbReference type="ARBA" id="ARBA00004170"/>
    </source>
</evidence>
<dbReference type="PATRIC" id="fig|1264554.4.peg.341"/>
<evidence type="ECO:0000256" key="5">
    <source>
        <dbReference type="ARBA" id="ARBA00023065"/>
    </source>
</evidence>
<evidence type="ECO:0000256" key="8">
    <source>
        <dbReference type="ARBA" id="ARBA00023310"/>
    </source>
</evidence>
<keyword evidence="6" id="KW-0472">Membrane</keyword>
<evidence type="ECO:0008006" key="11">
    <source>
        <dbReference type="Google" id="ProtNLM"/>
    </source>
</evidence>
<evidence type="ECO:0000256" key="7">
    <source>
        <dbReference type="ARBA" id="ARBA00023196"/>
    </source>
</evidence>
<evidence type="ECO:0000256" key="2">
    <source>
        <dbReference type="ARBA" id="ARBA00007681"/>
    </source>
</evidence>
<dbReference type="GO" id="GO:0045259">
    <property type="term" value="C:proton-transporting ATP synthase complex"/>
    <property type="evidence" value="ECO:0007669"/>
    <property type="project" value="UniProtKB-KW"/>
</dbReference>
<comment type="caution">
    <text evidence="9">The sequence shown here is derived from an EMBL/GenBank/DDBJ whole genome shotgun (WGS) entry which is preliminary data.</text>
</comment>
<dbReference type="SUPFAM" id="SSF52943">
    <property type="entry name" value="ATP synthase (F1-ATPase), gamma subunit"/>
    <property type="match status" value="1"/>
</dbReference>
<dbReference type="NCBIfam" id="NF045933">
    <property type="entry name" value="MSC_0622_gamma"/>
    <property type="match status" value="1"/>
</dbReference>
<proteinExistence type="inferred from homology"/>
<accession>A0A0F5H0X1</accession>
<keyword evidence="4" id="KW-0375">Hydrogen ion transport</keyword>
<dbReference type="AlphaFoldDB" id="A0A0F5H0X1"/>
<reference evidence="9 10" key="1">
    <citation type="submission" date="2015-03" db="EMBL/GenBank/DDBJ databases">
        <title>Genome sequence of Mycoplasma meleagridis strain ATCC 25294.</title>
        <authorList>
            <person name="Yacoub E."/>
            <person name="Blanchard A."/>
            <person name="Sirand-Pugnet P."/>
            <person name="Mardassi B.B.A."/>
        </authorList>
    </citation>
    <scope>NUCLEOTIDE SEQUENCE [LARGE SCALE GENOMIC DNA]</scope>
    <source>
        <strain evidence="9 10">ATCC 25294</strain>
    </source>
</reference>
<comment type="subcellular location">
    <subcellularLocation>
        <location evidence="1">Membrane</location>
        <topology evidence="1">Peripheral membrane protein</topology>
    </subcellularLocation>
</comment>
<evidence type="ECO:0000256" key="6">
    <source>
        <dbReference type="ARBA" id="ARBA00023136"/>
    </source>
</evidence>
<dbReference type="OrthoDB" id="400602at2"/>
<organism evidence="9 10">
    <name type="scientific">Mycoplasmopsis meleagridis ATCC 25294</name>
    <dbReference type="NCBI Taxonomy" id="1264554"/>
    <lineage>
        <taxon>Bacteria</taxon>
        <taxon>Bacillati</taxon>
        <taxon>Mycoplasmatota</taxon>
        <taxon>Mycoplasmoidales</taxon>
        <taxon>Metamycoplasmataceae</taxon>
        <taxon>Mycoplasmopsis</taxon>
    </lineage>
</organism>
<comment type="similarity">
    <text evidence="2">Belongs to the ATPase gamma chain family.</text>
</comment>
<keyword evidence="8" id="KW-0066">ATP synthesis</keyword>
<protein>
    <recommendedName>
        <fullName evidence="11">ATP synthase gamma chain</fullName>
    </recommendedName>
</protein>
<sequence length="296" mass="34835">MNKKTAESRYNSLLKIHKIVESNKNITLINLLKLSKEIGFYLDRANYSKFIIEEINKKFAIDESSLDKSGSLISIRNLKTLWIYVTEEEKYSTNSYQKHERNLLSSIDKENDKLIAVGKRAIGFAQKNNIEILTKFEKNDIAYLSNLLPKLVISTFKTDEYENLNFVINSNKIKQKYIQLLPIRKNNFTLEHHKESVIFKSSLTSHKIYQDLNAFIDSELENYLTFATWSLLTESALIYEKYKLVAQNSTLNDLDEKLRFQFRMILKAKREREIEEMSILSKKKDLLHSQERLKND</sequence>
<evidence type="ECO:0000256" key="3">
    <source>
        <dbReference type="ARBA" id="ARBA00022448"/>
    </source>
</evidence>
<evidence type="ECO:0000313" key="9">
    <source>
        <dbReference type="EMBL" id="KKB26934.1"/>
    </source>
</evidence>
<dbReference type="GO" id="GO:0046933">
    <property type="term" value="F:proton-transporting ATP synthase activity, rotational mechanism"/>
    <property type="evidence" value="ECO:0007669"/>
    <property type="project" value="InterPro"/>
</dbReference>
<keyword evidence="7" id="KW-0139">CF(1)</keyword>
<dbReference type="EMBL" id="JZXN01000014">
    <property type="protein sequence ID" value="KKB26934.1"/>
    <property type="molecule type" value="Genomic_DNA"/>
</dbReference>
<keyword evidence="3" id="KW-0813">Transport</keyword>
<dbReference type="InterPro" id="IPR035968">
    <property type="entry name" value="ATP_synth_F1_ATPase_gsu"/>
</dbReference>
<evidence type="ECO:0000313" key="10">
    <source>
        <dbReference type="Proteomes" id="UP000033750"/>
    </source>
</evidence>
<dbReference type="STRING" id="29561.MM26B8_01480"/>
<dbReference type="Proteomes" id="UP000033750">
    <property type="component" value="Unassembled WGS sequence"/>
</dbReference>
<keyword evidence="10" id="KW-1185">Reference proteome</keyword>
<name>A0A0F5H0X1_9BACT</name>
<keyword evidence="5" id="KW-0406">Ion transport</keyword>